<protein>
    <recommendedName>
        <fullName evidence="2">beta-fructofuranosidase</fullName>
        <ecNumber evidence="2">3.2.1.26</ecNumber>
    </recommendedName>
</protein>
<name>A0A4U6QLR2_9ACTN</name>
<proteinExistence type="inferred from homology"/>
<dbReference type="PANTHER" id="PTHR43101:SF1">
    <property type="entry name" value="BETA-FRUCTOSIDASE"/>
    <property type="match status" value="1"/>
</dbReference>
<dbReference type="OrthoDB" id="9759709at2"/>
<dbReference type="GO" id="GO:0005975">
    <property type="term" value="P:carbohydrate metabolic process"/>
    <property type="evidence" value="ECO:0007669"/>
    <property type="project" value="InterPro"/>
</dbReference>
<dbReference type="InterPro" id="IPR051214">
    <property type="entry name" value="GH32_Enzymes"/>
</dbReference>
<gene>
    <name evidence="6" type="ORF">FDO65_06295</name>
</gene>
<dbReference type="SMART" id="SM00640">
    <property type="entry name" value="Glyco_32"/>
    <property type="match status" value="1"/>
</dbReference>
<dbReference type="PANTHER" id="PTHR43101">
    <property type="entry name" value="BETA-FRUCTOSIDASE"/>
    <property type="match status" value="1"/>
</dbReference>
<keyword evidence="7" id="KW-1185">Reference proteome</keyword>
<evidence type="ECO:0000256" key="2">
    <source>
        <dbReference type="ARBA" id="ARBA00012758"/>
    </source>
</evidence>
<accession>A0A4U6QLR2</accession>
<evidence type="ECO:0000313" key="6">
    <source>
        <dbReference type="EMBL" id="TKV61229.1"/>
    </source>
</evidence>
<comment type="caution">
    <text evidence="6">The sequence shown here is derived from an EMBL/GenBank/DDBJ whole genome shotgun (WGS) entry which is preliminary data.</text>
</comment>
<evidence type="ECO:0000256" key="3">
    <source>
        <dbReference type="ARBA" id="ARBA00022801"/>
    </source>
</evidence>
<dbReference type="Proteomes" id="UP000306985">
    <property type="component" value="Unassembled WGS sequence"/>
</dbReference>
<evidence type="ECO:0000256" key="1">
    <source>
        <dbReference type="ARBA" id="ARBA00009902"/>
    </source>
</evidence>
<dbReference type="GO" id="GO:0004564">
    <property type="term" value="F:beta-fructofuranosidase activity"/>
    <property type="evidence" value="ECO:0007669"/>
    <property type="project" value="UniProtKB-EC"/>
</dbReference>
<dbReference type="InterPro" id="IPR001362">
    <property type="entry name" value="Glyco_hydro_32"/>
</dbReference>
<keyword evidence="3 6" id="KW-0378">Hydrolase</keyword>
<dbReference type="InterPro" id="IPR023296">
    <property type="entry name" value="Glyco_hydro_beta-prop_sf"/>
</dbReference>
<sequence length="326" mass="36077">MLRLPDSWVWDFWIVEDEGTYHAFFLYASRALHHPDLRHRRAAVGHAISTDLVSWERVKDALVHGSPPSFDQTATWTGSVVRGDDGRWYMFYTGSTLADEGQLVQQIGLATSDDLFTWVKHDRNPVVSADPRWYAPMGGPAPWQDEHWRDPWVMADPDGDGWHMLITARSNDGPLDERGVIGHARSKDLLEWTVQPPLTAPGAGFGQLEVPQVENVDGRWVLVFNCLGNEFSRSRASAGSTGGVFAARAESALGPYDIAGATALTDESLYVGKLVRDPSGRWVFLAFVNRDANGDFDGVINDPAPVRWDGDTLVVDHADRQAALAN</sequence>
<evidence type="ECO:0000256" key="4">
    <source>
        <dbReference type="ARBA" id="ARBA00023295"/>
    </source>
</evidence>
<dbReference type="SUPFAM" id="SSF75005">
    <property type="entry name" value="Arabinanase/levansucrase/invertase"/>
    <property type="match status" value="1"/>
</dbReference>
<dbReference type="RefSeq" id="WP_137448533.1">
    <property type="nucleotide sequence ID" value="NZ_SZZH01000001.1"/>
</dbReference>
<dbReference type="InterPro" id="IPR013148">
    <property type="entry name" value="Glyco_hydro_32_N"/>
</dbReference>
<dbReference type="Gene3D" id="2.115.10.20">
    <property type="entry name" value="Glycosyl hydrolase domain, family 43"/>
    <property type="match status" value="1"/>
</dbReference>
<keyword evidence="4" id="KW-0326">Glycosidase</keyword>
<dbReference type="CDD" id="cd18609">
    <property type="entry name" value="GH32-like"/>
    <property type="match status" value="1"/>
</dbReference>
<feature type="domain" description="Glycosyl hydrolase family 32 N-terminal" evidence="5">
    <location>
        <begin position="16"/>
        <end position="288"/>
    </location>
</feature>
<comment type="similarity">
    <text evidence="1">Belongs to the glycosyl hydrolase 32 family.</text>
</comment>
<evidence type="ECO:0000259" key="5">
    <source>
        <dbReference type="Pfam" id="PF00251"/>
    </source>
</evidence>
<reference evidence="6 7" key="1">
    <citation type="submission" date="2019-05" db="EMBL/GenBank/DDBJ databases">
        <title>Nakamurella sp. N5BH11, whole genome shotgun sequence.</title>
        <authorList>
            <person name="Tuo L."/>
        </authorList>
    </citation>
    <scope>NUCLEOTIDE SEQUENCE [LARGE SCALE GENOMIC DNA]</scope>
    <source>
        <strain evidence="6 7">N5BH11</strain>
    </source>
</reference>
<evidence type="ECO:0000313" key="7">
    <source>
        <dbReference type="Proteomes" id="UP000306985"/>
    </source>
</evidence>
<organism evidence="6 7">
    <name type="scientific">Nakamurella flava</name>
    <dbReference type="NCBI Taxonomy" id="2576308"/>
    <lineage>
        <taxon>Bacteria</taxon>
        <taxon>Bacillati</taxon>
        <taxon>Actinomycetota</taxon>
        <taxon>Actinomycetes</taxon>
        <taxon>Nakamurellales</taxon>
        <taxon>Nakamurellaceae</taxon>
        <taxon>Nakamurella</taxon>
    </lineage>
</organism>
<dbReference type="EMBL" id="SZZH01000001">
    <property type="protein sequence ID" value="TKV61229.1"/>
    <property type="molecule type" value="Genomic_DNA"/>
</dbReference>
<dbReference type="Pfam" id="PF00251">
    <property type="entry name" value="Glyco_hydro_32N"/>
    <property type="match status" value="1"/>
</dbReference>
<dbReference type="AlphaFoldDB" id="A0A4U6QLR2"/>
<dbReference type="EC" id="3.2.1.26" evidence="2"/>